<dbReference type="WBParaSite" id="JU765_v2.g2796.t1">
    <property type="protein sequence ID" value="JU765_v2.g2796.t1"/>
    <property type="gene ID" value="JU765_v2.g2796"/>
</dbReference>
<proteinExistence type="predicted"/>
<name>A0AC34R2S7_9BILA</name>
<protein>
    <submittedName>
        <fullName evidence="2">Uncharacterized protein</fullName>
    </submittedName>
</protein>
<evidence type="ECO:0000313" key="2">
    <source>
        <dbReference type="WBParaSite" id="JU765_v2.g2796.t1"/>
    </source>
</evidence>
<accession>A0AC34R2S7</accession>
<reference evidence="2" key="1">
    <citation type="submission" date="2022-11" db="UniProtKB">
        <authorList>
            <consortium name="WormBaseParasite"/>
        </authorList>
    </citation>
    <scope>IDENTIFICATION</scope>
</reference>
<organism evidence="1 2">
    <name type="scientific">Panagrolaimus sp. JU765</name>
    <dbReference type="NCBI Taxonomy" id="591449"/>
    <lineage>
        <taxon>Eukaryota</taxon>
        <taxon>Metazoa</taxon>
        <taxon>Ecdysozoa</taxon>
        <taxon>Nematoda</taxon>
        <taxon>Chromadorea</taxon>
        <taxon>Rhabditida</taxon>
        <taxon>Tylenchina</taxon>
        <taxon>Panagrolaimomorpha</taxon>
        <taxon>Panagrolaimoidea</taxon>
        <taxon>Panagrolaimidae</taxon>
        <taxon>Panagrolaimus</taxon>
    </lineage>
</organism>
<dbReference type="Proteomes" id="UP000887576">
    <property type="component" value="Unplaced"/>
</dbReference>
<sequence length="93" mass="10364">MTGNQLTLLLNVYSNLLIQKASTSNLTNTMRDQFLEALLPDQKIDFLGAFNFESVSADVLQNKDSNELVQRIRTSVSGEMTGNQLTLVSKLKK</sequence>
<evidence type="ECO:0000313" key="1">
    <source>
        <dbReference type="Proteomes" id="UP000887576"/>
    </source>
</evidence>